<dbReference type="AlphaFoldDB" id="A0A2N1UNV6"/>
<gene>
    <name evidence="2" type="ORF">CVV26_00820</name>
</gene>
<dbReference type="PANTHER" id="PTHR46387:SF2">
    <property type="entry name" value="RIBONUCLEASE HI"/>
    <property type="match status" value="1"/>
</dbReference>
<dbReference type="InterPro" id="IPR002156">
    <property type="entry name" value="RNaseH_domain"/>
</dbReference>
<name>A0A2N1UNV6_9BACT</name>
<sequence length="134" mass="15378">MKCKIFTDGGARGNPGPGGIGVVIKYNDKVLEFAEYIGHATNNQAEYKAVILALKEAEKLNIKEIDFYLDSELVVNQLNRKYKIKNQDLSLLFIQIWNLSSNFNKITYTHIPREQNKEADRLVNQALDEKYKNI</sequence>
<protein>
    <submittedName>
        <fullName evidence="2">Ribonuclease H</fullName>
    </submittedName>
</protein>
<dbReference type="EMBL" id="PGYQ01000002">
    <property type="protein sequence ID" value="PKL72539.1"/>
    <property type="molecule type" value="Genomic_DNA"/>
</dbReference>
<proteinExistence type="predicted"/>
<dbReference type="PROSITE" id="PS50879">
    <property type="entry name" value="RNASE_H_1"/>
    <property type="match status" value="1"/>
</dbReference>
<reference evidence="2 3" key="1">
    <citation type="journal article" date="2017" name="ISME J.">
        <title>Potential for microbial H2 and metal transformations associated with novel bacteria and archaea in deep terrestrial subsurface sediments.</title>
        <authorList>
            <person name="Hernsdorf A.W."/>
            <person name="Amano Y."/>
            <person name="Miyakawa K."/>
            <person name="Ise K."/>
            <person name="Suzuki Y."/>
            <person name="Anantharaman K."/>
            <person name="Probst A."/>
            <person name="Burstein D."/>
            <person name="Thomas B.C."/>
            <person name="Banfield J.F."/>
        </authorList>
    </citation>
    <scope>NUCLEOTIDE SEQUENCE [LARGE SCALE GENOMIC DNA]</scope>
    <source>
        <strain evidence="2">HGW-Kuenenbacteria-1</strain>
    </source>
</reference>
<evidence type="ECO:0000313" key="3">
    <source>
        <dbReference type="Proteomes" id="UP000233414"/>
    </source>
</evidence>
<accession>A0A2N1UNV6</accession>
<dbReference type="GO" id="GO:0003676">
    <property type="term" value="F:nucleic acid binding"/>
    <property type="evidence" value="ECO:0007669"/>
    <property type="project" value="InterPro"/>
</dbReference>
<dbReference type="PANTHER" id="PTHR46387">
    <property type="entry name" value="POLYNUCLEOTIDYL TRANSFERASE, RIBONUCLEASE H-LIKE SUPERFAMILY PROTEIN"/>
    <property type="match status" value="1"/>
</dbReference>
<dbReference type="Proteomes" id="UP000233414">
    <property type="component" value="Unassembled WGS sequence"/>
</dbReference>
<organism evidence="2 3">
    <name type="scientific">Candidatus Kuenenbacteria bacterium HGW-Kuenenbacteria-1</name>
    <dbReference type="NCBI Taxonomy" id="2013812"/>
    <lineage>
        <taxon>Bacteria</taxon>
        <taxon>Candidatus Kueneniibacteriota</taxon>
    </lineage>
</organism>
<dbReference type="InterPro" id="IPR012337">
    <property type="entry name" value="RNaseH-like_sf"/>
</dbReference>
<evidence type="ECO:0000259" key="1">
    <source>
        <dbReference type="PROSITE" id="PS50879"/>
    </source>
</evidence>
<dbReference type="Pfam" id="PF13456">
    <property type="entry name" value="RVT_3"/>
    <property type="match status" value="1"/>
</dbReference>
<feature type="domain" description="RNase H type-1" evidence="1">
    <location>
        <begin position="1"/>
        <end position="128"/>
    </location>
</feature>
<dbReference type="InterPro" id="IPR036397">
    <property type="entry name" value="RNaseH_sf"/>
</dbReference>
<dbReference type="SUPFAM" id="SSF53098">
    <property type="entry name" value="Ribonuclease H-like"/>
    <property type="match status" value="1"/>
</dbReference>
<dbReference type="Gene3D" id="3.30.420.10">
    <property type="entry name" value="Ribonuclease H-like superfamily/Ribonuclease H"/>
    <property type="match status" value="1"/>
</dbReference>
<dbReference type="GO" id="GO:0004523">
    <property type="term" value="F:RNA-DNA hybrid ribonuclease activity"/>
    <property type="evidence" value="ECO:0007669"/>
    <property type="project" value="InterPro"/>
</dbReference>
<comment type="caution">
    <text evidence="2">The sequence shown here is derived from an EMBL/GenBank/DDBJ whole genome shotgun (WGS) entry which is preliminary data.</text>
</comment>
<dbReference type="CDD" id="cd09279">
    <property type="entry name" value="RNase_HI_like"/>
    <property type="match status" value="1"/>
</dbReference>
<evidence type="ECO:0000313" key="2">
    <source>
        <dbReference type="EMBL" id="PKL72539.1"/>
    </source>
</evidence>